<dbReference type="PIRSF" id="PIRSF000532">
    <property type="entry name" value="ATP_PFK_prok"/>
    <property type="match status" value="1"/>
</dbReference>
<name>A0A5C4WA54_9ACTN</name>
<dbReference type="SUPFAM" id="SSF53784">
    <property type="entry name" value="Phosphofructokinase"/>
    <property type="match status" value="1"/>
</dbReference>
<feature type="binding site" evidence="9">
    <location>
        <position position="266"/>
    </location>
    <ligand>
        <name>substrate</name>
        <note>ligand shared between dimeric partners</note>
    </ligand>
</feature>
<comment type="subcellular location">
    <subcellularLocation>
        <location evidence="9">Cytoplasm</location>
    </subcellularLocation>
</comment>
<keyword evidence="5 9" id="KW-0479">Metal-binding</keyword>
<comment type="caution">
    <text evidence="11">The sequence shown here is derived from an EMBL/GenBank/DDBJ whole genome shotgun (WGS) entry which is preliminary data.</text>
</comment>
<feature type="binding site" description="in other chain" evidence="9">
    <location>
        <position position="221"/>
    </location>
    <ligand>
        <name>substrate</name>
        <note>ligand shared between dimeric partners</note>
    </ligand>
</feature>
<comment type="function">
    <text evidence="9">Catalyzes the phosphorylation of D-fructose 6-phosphate, the first committing step of glycolysis. Uses inorganic phosphate (PPi) as phosphoryl donor instead of ATP like common ATP-dependent phosphofructokinases (ATP-PFKs), which renders the reaction reversible, and can thus function both in glycolysis and gluconeogenesis. Consistently, PPi-PFK can replace the enzymes of both the forward (ATP-PFK) and reverse (fructose-bisphosphatase (FBPase)) reactions.</text>
</comment>
<comment type="caution">
    <text evidence="9">Lacks conserved residue(s) required for the propagation of feature annotation.</text>
</comment>
<dbReference type="Gene3D" id="3.40.50.460">
    <property type="entry name" value="Phosphofructokinase domain"/>
    <property type="match status" value="1"/>
</dbReference>
<dbReference type="InterPro" id="IPR012829">
    <property type="entry name" value="Phosphofructokinase_III"/>
</dbReference>
<evidence type="ECO:0000256" key="8">
    <source>
        <dbReference type="ARBA" id="ARBA00023152"/>
    </source>
</evidence>
<dbReference type="InterPro" id="IPR012003">
    <property type="entry name" value="ATP_PFK_prok-type"/>
</dbReference>
<dbReference type="Gene3D" id="3.40.50.450">
    <property type="match status" value="1"/>
</dbReference>
<dbReference type="GO" id="GO:0046872">
    <property type="term" value="F:metal ion binding"/>
    <property type="evidence" value="ECO:0007669"/>
    <property type="project" value="UniProtKB-KW"/>
</dbReference>
<feature type="active site" description="Proton acceptor" evidence="9">
    <location>
        <position position="127"/>
    </location>
</feature>
<evidence type="ECO:0000313" key="12">
    <source>
        <dbReference type="Proteomes" id="UP000313231"/>
    </source>
</evidence>
<dbReference type="InterPro" id="IPR035966">
    <property type="entry name" value="PKF_sf"/>
</dbReference>
<feature type="binding site" evidence="9">
    <location>
        <position position="10"/>
    </location>
    <ligand>
        <name>diphosphate</name>
        <dbReference type="ChEBI" id="CHEBI:33019"/>
    </ligand>
</feature>
<feature type="domain" description="Phosphofructokinase" evidence="10">
    <location>
        <begin position="2"/>
        <end position="298"/>
    </location>
</feature>
<proteinExistence type="inferred from homology"/>
<evidence type="ECO:0000256" key="7">
    <source>
        <dbReference type="ARBA" id="ARBA00022842"/>
    </source>
</evidence>
<dbReference type="GO" id="GO:0047334">
    <property type="term" value="F:diphosphate-fructose-6-phosphate 1-phosphotransferase activity"/>
    <property type="evidence" value="ECO:0007669"/>
    <property type="project" value="UniProtKB-EC"/>
</dbReference>
<keyword evidence="12" id="KW-1185">Reference proteome</keyword>
<keyword evidence="7 9" id="KW-0460">Magnesium</keyword>
<dbReference type="InterPro" id="IPR022953">
    <property type="entry name" value="ATP_PFK"/>
</dbReference>
<dbReference type="OrthoDB" id="9802503at2"/>
<dbReference type="GO" id="GO:0006002">
    <property type="term" value="P:fructose 6-phosphate metabolic process"/>
    <property type="evidence" value="ECO:0007669"/>
    <property type="project" value="InterPro"/>
</dbReference>
<dbReference type="EMBL" id="VDMP01000017">
    <property type="protein sequence ID" value="TNM45108.1"/>
    <property type="molecule type" value="Genomic_DNA"/>
</dbReference>
<dbReference type="PANTHER" id="PTHR13697">
    <property type="entry name" value="PHOSPHOFRUCTOKINASE"/>
    <property type="match status" value="1"/>
</dbReference>
<dbReference type="UniPathway" id="UPA00109">
    <property type="reaction ID" value="UER00182"/>
</dbReference>
<comment type="pathway">
    <text evidence="2 9">Carbohydrate degradation; glycolysis; D-glyceraldehyde 3-phosphate and glycerone phosphate from D-glucose: step 3/4.</text>
</comment>
<dbReference type="GO" id="GO:0003872">
    <property type="term" value="F:6-phosphofructokinase activity"/>
    <property type="evidence" value="ECO:0007669"/>
    <property type="project" value="UniProtKB-UniRule"/>
</dbReference>
<feature type="binding site" description="in other chain" evidence="9">
    <location>
        <begin position="272"/>
        <end position="275"/>
    </location>
    <ligand>
        <name>substrate</name>
        <note>ligand shared between dimeric partners</note>
    </ligand>
</feature>
<dbReference type="GO" id="GO:0070095">
    <property type="term" value="F:fructose-6-phosphate binding"/>
    <property type="evidence" value="ECO:0007669"/>
    <property type="project" value="TreeGrafter"/>
</dbReference>
<dbReference type="AlphaFoldDB" id="A0A5C4WA54"/>
<dbReference type="PRINTS" id="PR00476">
    <property type="entry name" value="PHFRCTKINASE"/>
</dbReference>
<dbReference type="GO" id="GO:0016208">
    <property type="term" value="F:AMP binding"/>
    <property type="evidence" value="ECO:0007669"/>
    <property type="project" value="TreeGrafter"/>
</dbReference>
<comment type="catalytic activity">
    <reaction evidence="9">
        <text>beta-D-fructose 6-phosphate + diphosphate = beta-D-fructose 1,6-bisphosphate + phosphate + H(+)</text>
        <dbReference type="Rhea" id="RHEA:13613"/>
        <dbReference type="ChEBI" id="CHEBI:15378"/>
        <dbReference type="ChEBI" id="CHEBI:32966"/>
        <dbReference type="ChEBI" id="CHEBI:33019"/>
        <dbReference type="ChEBI" id="CHEBI:43474"/>
        <dbReference type="ChEBI" id="CHEBI:57634"/>
        <dbReference type="EC" id="2.7.1.90"/>
    </reaction>
</comment>
<reference evidence="11 12" key="1">
    <citation type="journal article" date="2016" name="Int. J. Syst. Evol. Microbiol.">
        <title>Nocardioides albidus sp. nov., an actinobacterium isolated from garden soil.</title>
        <authorList>
            <person name="Singh H."/>
            <person name="Du J."/>
            <person name="Trinh H."/>
            <person name="Won K."/>
            <person name="Yang J.E."/>
            <person name="Yin C."/>
            <person name="Kook M."/>
            <person name="Yi T.H."/>
        </authorList>
    </citation>
    <scope>NUCLEOTIDE SEQUENCE [LARGE SCALE GENOMIC DNA]</scope>
    <source>
        <strain evidence="11 12">CCTCC AB 2015297</strain>
    </source>
</reference>
<dbReference type="PANTHER" id="PTHR13697:SF52">
    <property type="entry name" value="ATP-DEPENDENT 6-PHOSPHOFRUCTOKINASE 3"/>
    <property type="match status" value="1"/>
</dbReference>
<dbReference type="RefSeq" id="WP_139621688.1">
    <property type="nucleotide sequence ID" value="NZ_VDMP01000017.1"/>
</dbReference>
<evidence type="ECO:0000256" key="3">
    <source>
        <dbReference type="ARBA" id="ARBA00022490"/>
    </source>
</evidence>
<dbReference type="GO" id="GO:0030388">
    <property type="term" value="P:fructose 1,6-bisphosphate metabolic process"/>
    <property type="evidence" value="ECO:0007669"/>
    <property type="project" value="TreeGrafter"/>
</dbReference>
<organism evidence="11 12">
    <name type="scientific">Nocardioides albidus</name>
    <dbReference type="NCBI Taxonomy" id="1517589"/>
    <lineage>
        <taxon>Bacteria</taxon>
        <taxon>Bacillati</taxon>
        <taxon>Actinomycetota</taxon>
        <taxon>Actinomycetes</taxon>
        <taxon>Propionibacteriales</taxon>
        <taxon>Nocardioidaceae</taxon>
        <taxon>Nocardioides</taxon>
    </lineage>
</organism>
<accession>A0A5C4WA54</accession>
<dbReference type="GO" id="GO:0042802">
    <property type="term" value="F:identical protein binding"/>
    <property type="evidence" value="ECO:0007669"/>
    <property type="project" value="TreeGrafter"/>
</dbReference>
<dbReference type="NCBIfam" id="NF002872">
    <property type="entry name" value="PRK03202.1"/>
    <property type="match status" value="1"/>
</dbReference>
<dbReference type="EC" id="2.7.1.90" evidence="9"/>
<gene>
    <name evidence="9" type="primary">pfp</name>
    <name evidence="11" type="ORF">FHP29_04675</name>
</gene>
<dbReference type="GO" id="GO:0048029">
    <property type="term" value="F:monosaccharide binding"/>
    <property type="evidence" value="ECO:0007669"/>
    <property type="project" value="TreeGrafter"/>
</dbReference>
<evidence type="ECO:0000256" key="6">
    <source>
        <dbReference type="ARBA" id="ARBA00022777"/>
    </source>
</evidence>
<dbReference type="InterPro" id="IPR000023">
    <property type="entry name" value="Phosphofructokinase_dom"/>
</dbReference>
<dbReference type="NCBIfam" id="TIGR02483">
    <property type="entry name" value="PFK_mixed"/>
    <property type="match status" value="1"/>
</dbReference>
<comment type="subunit">
    <text evidence="9">Homodimer or homotetramer.</text>
</comment>
<evidence type="ECO:0000256" key="2">
    <source>
        <dbReference type="ARBA" id="ARBA00004679"/>
    </source>
</evidence>
<evidence type="ECO:0000256" key="9">
    <source>
        <dbReference type="HAMAP-Rule" id="MF_01976"/>
    </source>
</evidence>
<dbReference type="Proteomes" id="UP000313231">
    <property type="component" value="Unassembled WGS sequence"/>
</dbReference>
<evidence type="ECO:0000259" key="10">
    <source>
        <dbReference type="Pfam" id="PF00365"/>
    </source>
</evidence>
<evidence type="ECO:0000313" key="11">
    <source>
        <dbReference type="EMBL" id="TNM45108.1"/>
    </source>
</evidence>
<keyword evidence="4 9" id="KW-0808">Transferase</keyword>
<feature type="site" description="Important for catalytic activity and substrate specificity; stabilizes the transition state when the phosphoryl donor is PPi; prevents ATP from binding by mimicking the alpha-phosphate group of ATP" evidence="9">
    <location>
        <position position="104"/>
    </location>
</feature>
<feature type="binding site" evidence="9">
    <location>
        <position position="162"/>
    </location>
    <ligand>
        <name>substrate</name>
        <note>ligand shared between dimeric partners</note>
    </ligand>
</feature>
<dbReference type="GO" id="GO:0005945">
    <property type="term" value="C:6-phosphofructokinase complex"/>
    <property type="evidence" value="ECO:0007669"/>
    <property type="project" value="TreeGrafter"/>
</dbReference>
<comment type="cofactor">
    <cofactor evidence="1 9">
        <name>Mg(2+)</name>
        <dbReference type="ChEBI" id="CHEBI:18420"/>
    </cofactor>
</comment>
<dbReference type="PROSITE" id="PS00433">
    <property type="entry name" value="PHOSPHOFRUCTOKINASE"/>
    <property type="match status" value="1"/>
</dbReference>
<dbReference type="GO" id="GO:0061621">
    <property type="term" value="P:canonical glycolysis"/>
    <property type="evidence" value="ECO:0007669"/>
    <property type="project" value="TreeGrafter"/>
</dbReference>
<keyword evidence="6 9" id="KW-0418">Kinase</keyword>
<sequence length="342" mass="35789">MRVGVLTGGGDCPGLNAVIRAVVRKGVNGHGFGFVGFRDGWRGPMEGVTIPLGIEQCRGILPRGGTILGSSRTNPFAVEGGVERIKDNLAAAGVDALVAIGGEDTLGVATRLAELGVRVVGVPKTIDNDLSGTDFTFGFDTAVNIATEAIDRLHTTAESHHRVLVVEVMGRHAGWIALHAGIAGGASAVLIPEVPFDIEAVCAHVETRFRSEYAPIIVVSEGAVPRDGSGMTLASGEKDAFGHVRLGGIGDRLAQEIEQRTGKEARAVVLGHIQRGGTPSAFDRWLATRFGLQAIDAVADGEYGVMVALRGTSIIRVPLVEGTGELKLVTPQEYAEAQVFFG</sequence>
<comment type="similarity">
    <text evidence="9">Belongs to the phosphofructokinase type A (PFKA) family. Mixed-substrate PFK group III subfamily.</text>
</comment>
<dbReference type="GO" id="GO:0005524">
    <property type="term" value="F:ATP binding"/>
    <property type="evidence" value="ECO:0007669"/>
    <property type="project" value="InterPro"/>
</dbReference>
<feature type="binding site" description="in other chain" evidence="9">
    <location>
        <begin position="169"/>
        <end position="171"/>
    </location>
    <ligand>
        <name>substrate</name>
        <note>ligand shared between dimeric partners</note>
    </ligand>
</feature>
<dbReference type="Pfam" id="PF00365">
    <property type="entry name" value="PFK"/>
    <property type="match status" value="1"/>
</dbReference>
<feature type="binding site" evidence="9">
    <location>
        <position position="103"/>
    </location>
    <ligand>
        <name>Mg(2+)</name>
        <dbReference type="ChEBI" id="CHEBI:18420"/>
        <note>catalytic</note>
    </ligand>
</feature>
<comment type="activity regulation">
    <text evidence="9">Non-allosteric.</text>
</comment>
<protein>
    <recommendedName>
        <fullName evidence="9">Pyrophosphate--fructose 6-phosphate 1-phosphotransferase</fullName>
        <ecNumber evidence="9">2.7.1.90</ecNumber>
    </recommendedName>
    <alternativeName>
        <fullName evidence="9">6-phosphofructokinase, pyrophosphate dependent</fullName>
    </alternativeName>
    <alternativeName>
        <fullName evidence="9">PPi-dependent phosphofructokinase</fullName>
        <shortName evidence="9">PPi-PFK</shortName>
    </alternativeName>
    <alternativeName>
        <fullName evidence="9">Pyrophosphate-dependent 6-phosphofructose-1-kinase</fullName>
    </alternativeName>
</protein>
<keyword evidence="8 9" id="KW-0324">Glycolysis</keyword>
<evidence type="ECO:0000256" key="4">
    <source>
        <dbReference type="ARBA" id="ARBA00022679"/>
    </source>
</evidence>
<dbReference type="HAMAP" id="MF_01976">
    <property type="entry name" value="Phosphofructokinase_III"/>
    <property type="match status" value="1"/>
</dbReference>
<evidence type="ECO:0000256" key="5">
    <source>
        <dbReference type="ARBA" id="ARBA00022723"/>
    </source>
</evidence>
<keyword evidence="3 9" id="KW-0963">Cytoplasm</keyword>
<feature type="binding site" description="in other chain" evidence="9">
    <location>
        <begin position="125"/>
        <end position="127"/>
    </location>
    <ligand>
        <name>substrate</name>
        <note>ligand shared between dimeric partners</note>
    </ligand>
</feature>
<dbReference type="InterPro" id="IPR015912">
    <property type="entry name" value="Phosphofructokinase_CS"/>
</dbReference>
<feature type="site" description="Important for catalytic activity; stabilizes the transition state when the phosphoryl donor is PPi" evidence="9">
    <location>
        <position position="124"/>
    </location>
</feature>
<evidence type="ECO:0000256" key="1">
    <source>
        <dbReference type="ARBA" id="ARBA00001946"/>
    </source>
</evidence>